<gene>
    <name evidence="4" type="ORF">Lbru_2121</name>
</gene>
<dbReference type="Gene3D" id="3.60.60.10">
    <property type="entry name" value="Penicillin V Acylase, Chain A"/>
    <property type="match status" value="1"/>
</dbReference>
<evidence type="ECO:0000313" key="4">
    <source>
        <dbReference type="EMBL" id="KTC81601.1"/>
    </source>
</evidence>
<comment type="caution">
    <text evidence="4">The sequence shown here is derived from an EMBL/GenBank/DDBJ whole genome shotgun (WGS) entry which is preliminary data.</text>
</comment>
<evidence type="ECO:0000256" key="2">
    <source>
        <dbReference type="ARBA" id="ARBA00022801"/>
    </source>
</evidence>
<comment type="similarity">
    <text evidence="1">Belongs to the peptidase C59 family.</text>
</comment>
<keyword evidence="5" id="KW-1185">Reference proteome</keyword>
<evidence type="ECO:0000313" key="5">
    <source>
        <dbReference type="Proteomes" id="UP000054742"/>
    </source>
</evidence>
<dbReference type="InterPro" id="IPR052193">
    <property type="entry name" value="Peptidase_C59"/>
</dbReference>
<evidence type="ECO:0000259" key="3">
    <source>
        <dbReference type="Pfam" id="PF02275"/>
    </source>
</evidence>
<dbReference type="InterPro" id="IPR029132">
    <property type="entry name" value="CBAH/NAAA_C"/>
</dbReference>
<feature type="domain" description="Choloylglycine hydrolase/NAAA C-terminal" evidence="3">
    <location>
        <begin position="14"/>
        <end position="86"/>
    </location>
</feature>
<dbReference type="Proteomes" id="UP000054742">
    <property type="component" value="Unassembled WGS sequence"/>
</dbReference>
<dbReference type="EMBL" id="LNXV01000029">
    <property type="protein sequence ID" value="KTC81601.1"/>
    <property type="molecule type" value="Genomic_DNA"/>
</dbReference>
<dbReference type="EC" id="3.5.1.24" evidence="4"/>
<organism evidence="4 5">
    <name type="scientific">Legionella brunensis</name>
    <dbReference type="NCBI Taxonomy" id="29422"/>
    <lineage>
        <taxon>Bacteria</taxon>
        <taxon>Pseudomonadati</taxon>
        <taxon>Pseudomonadota</taxon>
        <taxon>Gammaproteobacteria</taxon>
        <taxon>Legionellales</taxon>
        <taxon>Legionellaceae</taxon>
        <taxon>Legionella</taxon>
    </lineage>
</organism>
<name>A0A0W0SEM3_9GAMM</name>
<dbReference type="GO" id="GO:0045302">
    <property type="term" value="F:choloylglycine hydrolase activity"/>
    <property type="evidence" value="ECO:0007669"/>
    <property type="project" value="UniProtKB-EC"/>
</dbReference>
<accession>A0A0W0SEM3</accession>
<dbReference type="SUPFAM" id="SSF56235">
    <property type="entry name" value="N-terminal nucleophile aminohydrolases (Ntn hydrolases)"/>
    <property type="match status" value="1"/>
</dbReference>
<dbReference type="PATRIC" id="fig|29422.6.peg.2262"/>
<proteinExistence type="inferred from homology"/>
<sequence>MAAHLLAFEDGQYQTRDPKKPAVTILQWLQYYLDNFASVSDVINNIDKIQIVPASFAEFNNLSLHVAIEDSSGDSAILEFVLGSLKSIMIMLIEL</sequence>
<dbReference type="PANTHER" id="PTHR35527">
    <property type="entry name" value="CHOLOYLGLYCINE HYDROLASE"/>
    <property type="match status" value="1"/>
</dbReference>
<evidence type="ECO:0000256" key="1">
    <source>
        <dbReference type="ARBA" id="ARBA00006625"/>
    </source>
</evidence>
<keyword evidence="2 4" id="KW-0378">Hydrolase</keyword>
<dbReference type="Pfam" id="PF02275">
    <property type="entry name" value="CBAH"/>
    <property type="match status" value="1"/>
</dbReference>
<dbReference type="STRING" id="29422.Lbru_2121"/>
<dbReference type="InterPro" id="IPR029055">
    <property type="entry name" value="Ntn_hydrolases_N"/>
</dbReference>
<protein>
    <submittedName>
        <fullName evidence="4">Choloylglycine hydrolase</fullName>
        <ecNumber evidence="4">3.5.1.24</ecNumber>
    </submittedName>
</protein>
<dbReference type="PANTHER" id="PTHR35527:SF2">
    <property type="entry name" value="HYDROLASE"/>
    <property type="match status" value="1"/>
</dbReference>
<reference evidence="4 5" key="1">
    <citation type="submission" date="2015-11" db="EMBL/GenBank/DDBJ databases">
        <title>Genomic analysis of 38 Legionella species identifies large and diverse effector repertoires.</title>
        <authorList>
            <person name="Burstein D."/>
            <person name="Amaro F."/>
            <person name="Zusman T."/>
            <person name="Lifshitz Z."/>
            <person name="Cohen O."/>
            <person name="Gilbert J.A."/>
            <person name="Pupko T."/>
            <person name="Shuman H.A."/>
            <person name="Segal G."/>
        </authorList>
    </citation>
    <scope>NUCLEOTIDE SEQUENCE [LARGE SCALE GENOMIC DNA]</scope>
    <source>
        <strain evidence="4 5">ATCC 43878</strain>
    </source>
</reference>
<dbReference type="AlphaFoldDB" id="A0A0W0SEM3"/>